<evidence type="ECO:0000313" key="2">
    <source>
        <dbReference type="Proteomes" id="UP000681794"/>
    </source>
</evidence>
<dbReference type="Proteomes" id="UP000681794">
    <property type="component" value="Chromosome"/>
</dbReference>
<keyword evidence="2" id="KW-1185">Reference proteome</keyword>
<name>A0ACD1E260_9MICO</name>
<accession>A0ACD1E260</accession>
<dbReference type="EMBL" id="CP076544">
    <property type="protein sequence ID" value="QWS32858.1"/>
    <property type="molecule type" value="Genomic_DNA"/>
</dbReference>
<gene>
    <name evidence="1" type="ORF">KM842_11370</name>
</gene>
<reference evidence="1" key="1">
    <citation type="submission" date="2021-06" db="EMBL/GenBank/DDBJ databases">
        <authorList>
            <person name="Ellington A.J."/>
            <person name="Bryan N.C."/>
            <person name="Christner B.C."/>
            <person name="Reisch C.R."/>
        </authorList>
    </citation>
    <scope>NUCLEOTIDE SEQUENCE</scope>
    <source>
        <strain evidence="1">L6-1</strain>
    </source>
</reference>
<evidence type="ECO:0000313" key="1">
    <source>
        <dbReference type="EMBL" id="QWS32858.1"/>
    </source>
</evidence>
<organism evidence="1 2">
    <name type="scientific">Curtobacterium aetherium</name>
    <dbReference type="NCBI Taxonomy" id="2841594"/>
    <lineage>
        <taxon>Bacteria</taxon>
        <taxon>Bacillati</taxon>
        <taxon>Actinomycetota</taxon>
        <taxon>Actinomycetes</taxon>
        <taxon>Micrococcales</taxon>
        <taxon>Microbacteriaceae</taxon>
        <taxon>Curtobacterium</taxon>
    </lineage>
</organism>
<proteinExistence type="predicted"/>
<protein>
    <submittedName>
        <fullName evidence="1">GNAT family N-acetyltransferase</fullName>
    </submittedName>
</protein>
<sequence length="349" mass="36486">MIDADVRAALEVWSPAELPSWNPAWREELARWAEPSLALVGDAAWGGAVRDAVQLPVADPLLWANRHLSLSSGGWAVTGIRFRGRDVTKPFVDVIATSVTPDATGIAELAEVLVQYEAFAPRCLRVHLPGDARSAGALAGAPFTSAPDQLVVAGSVTAVNARARTARSSAVELVRSTPEAAAARVAGIYAEVQRSRPDLDEWATPASADDLADADDEGLLFDVVVEGRTAGVVAAARDDAYGFTGFGVEEIALDAEHRRRGYGPAVLQHLAQRLPAEAPDVLWGHVHPDNTPSLRNALASGRTVVSSLVWVTPTGWPGMPGTPDTSTPDAPRPSSTGVSPDGSSGPGAP</sequence>